<name>A0A7C9AJ06_OPUST</name>
<evidence type="ECO:0000313" key="1">
    <source>
        <dbReference type="EMBL" id="MBA4667930.1"/>
    </source>
</evidence>
<reference evidence="1" key="2">
    <citation type="submission" date="2020-07" db="EMBL/GenBank/DDBJ databases">
        <authorList>
            <person name="Vera ALvarez R."/>
            <person name="Arias-Moreno D.M."/>
            <person name="Jimenez-Jacinto V."/>
            <person name="Jimenez-Bremont J.F."/>
            <person name="Swaminathan K."/>
            <person name="Moose S.P."/>
            <person name="Guerrero-Gonzalez M.L."/>
            <person name="Marino-Ramirez L."/>
            <person name="Landsman D."/>
            <person name="Rodriguez-Kessler M."/>
            <person name="Delgado-Sanchez P."/>
        </authorList>
    </citation>
    <scope>NUCLEOTIDE SEQUENCE</scope>
    <source>
        <tissue evidence="1">Cladode</tissue>
    </source>
</reference>
<sequence>MITALNQQPLKPLSWDKTSIAEPTALHRGTTSVFASFVDTSAAVPCVKPHFATTLLCRFRHTTLSSPYMSSVSISFTRAHCKSTLESLDRRSLFLGFVPPTSLMSPFF</sequence>
<accession>A0A7C9AJ06</accession>
<dbReference type="AlphaFoldDB" id="A0A7C9AJ06"/>
<organism evidence="1">
    <name type="scientific">Opuntia streptacantha</name>
    <name type="common">Prickly pear cactus</name>
    <name type="synonym">Opuntia cardona</name>
    <dbReference type="NCBI Taxonomy" id="393608"/>
    <lineage>
        <taxon>Eukaryota</taxon>
        <taxon>Viridiplantae</taxon>
        <taxon>Streptophyta</taxon>
        <taxon>Embryophyta</taxon>
        <taxon>Tracheophyta</taxon>
        <taxon>Spermatophyta</taxon>
        <taxon>Magnoliopsida</taxon>
        <taxon>eudicotyledons</taxon>
        <taxon>Gunneridae</taxon>
        <taxon>Pentapetalae</taxon>
        <taxon>Caryophyllales</taxon>
        <taxon>Cactineae</taxon>
        <taxon>Cactaceae</taxon>
        <taxon>Opuntioideae</taxon>
        <taxon>Opuntia</taxon>
    </lineage>
</organism>
<reference evidence="1" key="1">
    <citation type="journal article" date="2013" name="J. Plant Res.">
        <title>Effect of fungi and light on seed germination of three Opuntia species from semiarid lands of central Mexico.</title>
        <authorList>
            <person name="Delgado-Sanchez P."/>
            <person name="Jimenez-Bremont J.F."/>
            <person name="Guerrero-Gonzalez Mde L."/>
            <person name="Flores J."/>
        </authorList>
    </citation>
    <scope>NUCLEOTIDE SEQUENCE</scope>
    <source>
        <tissue evidence="1">Cladode</tissue>
    </source>
</reference>
<dbReference type="EMBL" id="GISG01237489">
    <property type="protein sequence ID" value="MBA4667930.1"/>
    <property type="molecule type" value="Transcribed_RNA"/>
</dbReference>
<protein>
    <submittedName>
        <fullName evidence="1">Uncharacterized protein</fullName>
    </submittedName>
</protein>
<proteinExistence type="predicted"/>